<name>A0ACC1QEB9_9HYPO</name>
<organism evidence="1 2">
    <name type="scientific">Lecanicillium saksenae</name>
    <dbReference type="NCBI Taxonomy" id="468837"/>
    <lineage>
        <taxon>Eukaryota</taxon>
        <taxon>Fungi</taxon>
        <taxon>Dikarya</taxon>
        <taxon>Ascomycota</taxon>
        <taxon>Pezizomycotina</taxon>
        <taxon>Sordariomycetes</taxon>
        <taxon>Hypocreomycetidae</taxon>
        <taxon>Hypocreales</taxon>
        <taxon>Cordycipitaceae</taxon>
        <taxon>Lecanicillium</taxon>
    </lineage>
</organism>
<evidence type="ECO:0000313" key="1">
    <source>
        <dbReference type="EMBL" id="KAJ3473128.1"/>
    </source>
</evidence>
<dbReference type="EMBL" id="JANAKD010002661">
    <property type="protein sequence ID" value="KAJ3473128.1"/>
    <property type="molecule type" value="Genomic_DNA"/>
</dbReference>
<comment type="caution">
    <text evidence="1">The sequence shown here is derived from an EMBL/GenBank/DDBJ whole genome shotgun (WGS) entry which is preliminary data.</text>
</comment>
<proteinExistence type="predicted"/>
<protein>
    <submittedName>
        <fullName evidence="1">Uncharacterized protein</fullName>
    </submittedName>
</protein>
<dbReference type="Proteomes" id="UP001148737">
    <property type="component" value="Unassembled WGS sequence"/>
</dbReference>
<accession>A0ACC1QEB9</accession>
<reference evidence="1" key="1">
    <citation type="submission" date="2022-07" db="EMBL/GenBank/DDBJ databases">
        <title>Genome Sequence of Lecanicillium saksenae.</title>
        <authorList>
            <person name="Buettner E."/>
        </authorList>
    </citation>
    <scope>NUCLEOTIDE SEQUENCE</scope>
    <source>
        <strain evidence="1">VT-O1</strain>
    </source>
</reference>
<sequence>MLDDRDYTRYRFFVQVDEECLRSVVEQPEDPGWVYLVRCEEGLDYNQSPEELRDVEEYKKQLVNEEDCDAEDCILLSASSLGLVCYVDLSFDLVSWYVEYSQPPNLVVWR</sequence>
<evidence type="ECO:0000313" key="2">
    <source>
        <dbReference type="Proteomes" id="UP001148737"/>
    </source>
</evidence>
<gene>
    <name evidence="1" type="ORF">NLG97_g10500</name>
</gene>
<keyword evidence="2" id="KW-1185">Reference proteome</keyword>